<feature type="domain" description="Hflx-type G" evidence="10">
    <location>
        <begin position="204"/>
        <end position="370"/>
    </location>
</feature>
<dbReference type="NCBIfam" id="TIGR00231">
    <property type="entry name" value="small_GTP"/>
    <property type="match status" value="1"/>
</dbReference>
<evidence type="ECO:0000259" key="10">
    <source>
        <dbReference type="PROSITE" id="PS51705"/>
    </source>
</evidence>
<dbReference type="STRING" id="690879.TSACC_21944"/>
<feature type="binding site" evidence="8">
    <location>
        <position position="217"/>
    </location>
    <ligand>
        <name>Mg(2+)</name>
        <dbReference type="ChEBI" id="CHEBI:18420"/>
    </ligand>
</feature>
<feature type="region of interest" description="Disordered" evidence="9">
    <location>
        <begin position="153"/>
        <end position="172"/>
    </location>
</feature>
<dbReference type="CDD" id="cd01878">
    <property type="entry name" value="HflX"/>
    <property type="match status" value="1"/>
</dbReference>
<dbReference type="SUPFAM" id="SSF52540">
    <property type="entry name" value="P-loop containing nucleoside triphosphate hydrolases"/>
    <property type="match status" value="1"/>
</dbReference>
<dbReference type="GO" id="GO:0043022">
    <property type="term" value="F:ribosome binding"/>
    <property type="evidence" value="ECO:0007669"/>
    <property type="project" value="TreeGrafter"/>
</dbReference>
<evidence type="ECO:0000256" key="9">
    <source>
        <dbReference type="SAM" id="MobiDB-lite"/>
    </source>
</evidence>
<feature type="binding site" evidence="7">
    <location>
        <begin position="235"/>
        <end position="239"/>
    </location>
    <ligand>
        <name>GTP</name>
        <dbReference type="ChEBI" id="CHEBI:37565"/>
    </ligand>
</feature>
<evidence type="ECO:0000256" key="3">
    <source>
        <dbReference type="ARBA" id="ARBA00022741"/>
    </source>
</evidence>
<reference evidence="12" key="1">
    <citation type="journal article" date="2017" name="Genome Announc.">
        <title>Draft Genome Sequence of Terrimicrobium sacchariphilum NM-5T, a Facultative Anaerobic Soil Bacterium of the Class Spartobacteria.</title>
        <authorList>
            <person name="Qiu Y.L."/>
            <person name="Tourlousse D.M."/>
            <person name="Matsuura N."/>
            <person name="Ohashi A."/>
            <person name="Sekiguchi Y."/>
        </authorList>
    </citation>
    <scope>NUCLEOTIDE SEQUENCE [LARGE SCALE GENOMIC DNA]</scope>
    <source>
        <strain evidence="12">NM-5</strain>
    </source>
</reference>
<comment type="similarity">
    <text evidence="6">Belongs to the TRAFAC class OBG-HflX-like GTPase superfamily. HflX GTPase family.</text>
</comment>
<dbReference type="FunCoup" id="A0A146G9M1">
    <property type="interactions" value="475"/>
</dbReference>
<feature type="binding site" evidence="7">
    <location>
        <begin position="257"/>
        <end position="260"/>
    </location>
    <ligand>
        <name>GTP</name>
        <dbReference type="ChEBI" id="CHEBI:37565"/>
    </ligand>
</feature>
<feature type="binding site" evidence="8">
    <location>
        <position position="237"/>
    </location>
    <ligand>
        <name>Mg(2+)</name>
        <dbReference type="ChEBI" id="CHEBI:18420"/>
    </ligand>
</feature>
<dbReference type="Pfam" id="PF01926">
    <property type="entry name" value="MMR_HSR1"/>
    <property type="match status" value="1"/>
</dbReference>
<evidence type="ECO:0000256" key="5">
    <source>
        <dbReference type="ARBA" id="ARBA00023134"/>
    </source>
</evidence>
<dbReference type="Pfam" id="PF13167">
    <property type="entry name" value="GTP-bdg_N"/>
    <property type="match status" value="1"/>
</dbReference>
<organism evidence="11 12">
    <name type="scientific">Terrimicrobium sacchariphilum</name>
    <dbReference type="NCBI Taxonomy" id="690879"/>
    <lineage>
        <taxon>Bacteria</taxon>
        <taxon>Pseudomonadati</taxon>
        <taxon>Verrucomicrobiota</taxon>
        <taxon>Terrimicrobiia</taxon>
        <taxon>Terrimicrobiales</taxon>
        <taxon>Terrimicrobiaceae</taxon>
        <taxon>Terrimicrobium</taxon>
    </lineage>
</organism>
<gene>
    <name evidence="6" type="primary">hflX</name>
    <name evidence="11" type="ORF">TSACC_21944</name>
</gene>
<comment type="function">
    <text evidence="6">GTPase that associates with the 50S ribosomal subunit and may have a role during protein synthesis or ribosome biogenesis.</text>
</comment>
<comment type="subunit">
    <text evidence="6">Monomer. Associates with the 50S ribosomal subunit.</text>
</comment>
<name>A0A146G9M1_TERSA</name>
<dbReference type="InterPro" id="IPR032305">
    <property type="entry name" value="GTP-bd_M"/>
</dbReference>
<dbReference type="NCBIfam" id="TIGR03156">
    <property type="entry name" value="GTP_HflX"/>
    <property type="match status" value="1"/>
</dbReference>
<dbReference type="HAMAP" id="MF_00900">
    <property type="entry name" value="GTPase_HflX"/>
    <property type="match status" value="1"/>
</dbReference>
<dbReference type="GO" id="GO:0005737">
    <property type="term" value="C:cytoplasm"/>
    <property type="evidence" value="ECO:0007669"/>
    <property type="project" value="UniProtKB-SubCell"/>
</dbReference>
<comment type="cofactor">
    <cofactor evidence="8">
        <name>Mg(2+)</name>
        <dbReference type="ChEBI" id="CHEBI:18420"/>
    </cofactor>
</comment>
<dbReference type="Gene3D" id="3.40.50.11060">
    <property type="entry name" value="GTPase HflX, N-terminal domain"/>
    <property type="match status" value="1"/>
</dbReference>
<keyword evidence="5 6" id="KW-0342">GTP-binding</keyword>
<dbReference type="RefSeq" id="WP_075079253.1">
    <property type="nucleotide sequence ID" value="NZ_BDCO01000002.1"/>
</dbReference>
<dbReference type="EMBL" id="BDCO01000002">
    <property type="protein sequence ID" value="GAT33527.1"/>
    <property type="molecule type" value="Genomic_DNA"/>
</dbReference>
<dbReference type="InParanoid" id="A0A146G9M1"/>
<protein>
    <recommendedName>
        <fullName evidence="6">GTPase HflX</fullName>
    </recommendedName>
    <alternativeName>
        <fullName evidence="6">GTP-binding protein HflX</fullName>
    </alternativeName>
</protein>
<dbReference type="FunFam" id="3.40.50.11060:FF:000001">
    <property type="entry name" value="GTPase HflX"/>
    <property type="match status" value="1"/>
</dbReference>
<keyword evidence="12" id="KW-1185">Reference proteome</keyword>
<dbReference type="Gene3D" id="3.40.50.300">
    <property type="entry name" value="P-loop containing nucleotide triphosphate hydrolases"/>
    <property type="match status" value="1"/>
</dbReference>
<keyword evidence="4 8" id="KW-0460">Magnesium</keyword>
<dbReference type="InterPro" id="IPR030394">
    <property type="entry name" value="G_HFLX_dom"/>
</dbReference>
<dbReference type="InterPro" id="IPR025121">
    <property type="entry name" value="GTPase_HflX_N"/>
</dbReference>
<accession>A0A146G9M1</accession>
<evidence type="ECO:0000256" key="7">
    <source>
        <dbReference type="PIRSR" id="PIRSR006809-1"/>
    </source>
</evidence>
<dbReference type="PIRSF" id="PIRSF006809">
    <property type="entry name" value="GTP-binding_hflX_prd"/>
    <property type="match status" value="1"/>
</dbReference>
<dbReference type="Proteomes" id="UP000076023">
    <property type="component" value="Unassembled WGS sequence"/>
</dbReference>
<dbReference type="PANTHER" id="PTHR10229">
    <property type="entry name" value="GTP-BINDING PROTEIN HFLX"/>
    <property type="match status" value="1"/>
</dbReference>
<dbReference type="PROSITE" id="PS51705">
    <property type="entry name" value="G_HFLX"/>
    <property type="match status" value="1"/>
</dbReference>
<evidence type="ECO:0000256" key="6">
    <source>
        <dbReference type="HAMAP-Rule" id="MF_00900"/>
    </source>
</evidence>
<dbReference type="AlphaFoldDB" id="A0A146G9M1"/>
<evidence type="ECO:0000256" key="8">
    <source>
        <dbReference type="PIRSR" id="PIRSR006809-2"/>
    </source>
</evidence>
<dbReference type="OrthoDB" id="9812272at2"/>
<dbReference type="InterPro" id="IPR016496">
    <property type="entry name" value="GTPase_HflX"/>
</dbReference>
<keyword evidence="2 8" id="KW-0479">Metal-binding</keyword>
<dbReference type="GO" id="GO:0005525">
    <property type="term" value="F:GTP binding"/>
    <property type="evidence" value="ECO:0007669"/>
    <property type="project" value="UniProtKB-UniRule"/>
</dbReference>
<dbReference type="PRINTS" id="PR00326">
    <property type="entry name" value="GTP1OBG"/>
</dbReference>
<comment type="subcellular location">
    <subcellularLocation>
        <location evidence="6">Cytoplasm</location>
    </subcellularLocation>
    <text evidence="6">May associate with membranes.</text>
</comment>
<dbReference type="GO" id="GO:0003924">
    <property type="term" value="F:GTPase activity"/>
    <property type="evidence" value="ECO:0007669"/>
    <property type="project" value="UniProtKB-UniRule"/>
</dbReference>
<sequence>MFEIKAREKMVERALLVGAFTGNDLEDEAQDLLSELEELVRTLGVPVREKMLVYHREPQSRYLIGSGKAEEIADRIKELDCDVLIFDNELTPAQQRNWEDLTKVLVIDRQEIILDIFGARAQTREAKIQVDLARMAYSLPRLTKAWSHLGQQGGGIGAKGEGESQLEQDRRKIRGQIDRLRRELQSVRKARATQRKDRKRTPVPNAAIVGYTNAGKSSLLRRLTGAEVLVEDKLFATLDTTTRKIALPNKQPLLLTDTVGFVRKLPHQLVEAFHATLEEATMSDFLIHVLDASNPRVMEYYNTTMKVLEELGADTKKTLVVFNKMDKVSDPSTRAVLRRHFPEAVFVSVHSGDGIDALVNRIGDFVSDQVQETMLHIPTHRGDLLARLHREAQIHEMAYEPEYAMVRASVPARLLEILTEFIVTPAKESTSLPR</sequence>
<comment type="caution">
    <text evidence="11">The sequence shown here is derived from an EMBL/GenBank/DDBJ whole genome shotgun (WGS) entry which is preliminary data.</text>
</comment>
<evidence type="ECO:0000313" key="11">
    <source>
        <dbReference type="EMBL" id="GAT33527.1"/>
    </source>
</evidence>
<keyword evidence="1 6" id="KW-0963">Cytoplasm</keyword>
<dbReference type="InterPro" id="IPR027417">
    <property type="entry name" value="P-loop_NTPase"/>
</dbReference>
<evidence type="ECO:0000313" key="12">
    <source>
        <dbReference type="Proteomes" id="UP000076023"/>
    </source>
</evidence>
<evidence type="ECO:0000256" key="4">
    <source>
        <dbReference type="ARBA" id="ARBA00022842"/>
    </source>
</evidence>
<dbReference type="InterPro" id="IPR005225">
    <property type="entry name" value="Small_GTP-bd"/>
</dbReference>
<evidence type="ECO:0000256" key="2">
    <source>
        <dbReference type="ARBA" id="ARBA00022723"/>
    </source>
</evidence>
<feature type="binding site" evidence="7">
    <location>
        <begin position="210"/>
        <end position="217"/>
    </location>
    <ligand>
        <name>GTP</name>
        <dbReference type="ChEBI" id="CHEBI:37565"/>
    </ligand>
</feature>
<dbReference type="Pfam" id="PF16360">
    <property type="entry name" value="GTP-bdg_M"/>
    <property type="match status" value="1"/>
</dbReference>
<feature type="binding site" evidence="7">
    <location>
        <begin position="323"/>
        <end position="326"/>
    </location>
    <ligand>
        <name>GTP</name>
        <dbReference type="ChEBI" id="CHEBI:37565"/>
    </ligand>
</feature>
<feature type="binding site" evidence="7">
    <location>
        <begin position="348"/>
        <end position="350"/>
    </location>
    <ligand>
        <name>GTP</name>
        <dbReference type="ChEBI" id="CHEBI:37565"/>
    </ligand>
</feature>
<dbReference type="InterPro" id="IPR006073">
    <property type="entry name" value="GTP-bd"/>
</dbReference>
<dbReference type="PANTHER" id="PTHR10229:SF0">
    <property type="entry name" value="GTP-BINDING PROTEIN 6-RELATED"/>
    <property type="match status" value="1"/>
</dbReference>
<dbReference type="InterPro" id="IPR042108">
    <property type="entry name" value="GTPase_HflX_N_sf"/>
</dbReference>
<proteinExistence type="inferred from homology"/>
<dbReference type="GO" id="GO:0046872">
    <property type="term" value="F:metal ion binding"/>
    <property type="evidence" value="ECO:0007669"/>
    <property type="project" value="UniProtKB-KW"/>
</dbReference>
<evidence type="ECO:0000256" key="1">
    <source>
        <dbReference type="ARBA" id="ARBA00022490"/>
    </source>
</evidence>
<keyword evidence="3 6" id="KW-0547">Nucleotide-binding</keyword>
<dbReference type="Gene3D" id="6.10.250.2860">
    <property type="match status" value="1"/>
</dbReference>